<feature type="compositionally biased region" description="Basic and acidic residues" evidence="1">
    <location>
        <begin position="827"/>
        <end position="838"/>
    </location>
</feature>
<feature type="compositionally biased region" description="Low complexity" evidence="1">
    <location>
        <begin position="445"/>
        <end position="460"/>
    </location>
</feature>
<keyword evidence="4" id="KW-1185">Reference proteome</keyword>
<evidence type="ECO:0000313" key="3">
    <source>
        <dbReference type="EMBL" id="KAG2620942.1"/>
    </source>
</evidence>
<evidence type="ECO:0000259" key="2">
    <source>
        <dbReference type="Pfam" id="PF24530"/>
    </source>
</evidence>
<organism evidence="3 4">
    <name type="scientific">Panicum virgatum</name>
    <name type="common">Blackwell switchgrass</name>
    <dbReference type="NCBI Taxonomy" id="38727"/>
    <lineage>
        <taxon>Eukaryota</taxon>
        <taxon>Viridiplantae</taxon>
        <taxon>Streptophyta</taxon>
        <taxon>Embryophyta</taxon>
        <taxon>Tracheophyta</taxon>
        <taxon>Spermatophyta</taxon>
        <taxon>Magnoliopsida</taxon>
        <taxon>Liliopsida</taxon>
        <taxon>Poales</taxon>
        <taxon>Poaceae</taxon>
        <taxon>PACMAD clade</taxon>
        <taxon>Panicoideae</taxon>
        <taxon>Panicodae</taxon>
        <taxon>Paniceae</taxon>
        <taxon>Panicinae</taxon>
        <taxon>Panicum</taxon>
        <taxon>Panicum sect. Hiantes</taxon>
    </lineage>
</organism>
<gene>
    <name evidence="3" type="ORF">PVAP13_3NG233589</name>
</gene>
<dbReference type="Proteomes" id="UP000823388">
    <property type="component" value="Chromosome 3N"/>
</dbReference>
<dbReference type="AlphaFoldDB" id="A0A8T0U8C1"/>
<feature type="region of interest" description="Disordered" evidence="1">
    <location>
        <begin position="423"/>
        <end position="460"/>
    </location>
</feature>
<dbReference type="EMBL" id="CM029042">
    <property type="protein sequence ID" value="KAG2620942.1"/>
    <property type="molecule type" value="Genomic_DNA"/>
</dbReference>
<evidence type="ECO:0000256" key="1">
    <source>
        <dbReference type="SAM" id="MobiDB-lite"/>
    </source>
</evidence>
<dbReference type="PANTHER" id="PTHR33075">
    <property type="entry name" value="OS02G0499800 PROTEIN"/>
    <property type="match status" value="1"/>
</dbReference>
<proteinExistence type="predicted"/>
<reference evidence="3" key="1">
    <citation type="submission" date="2020-05" db="EMBL/GenBank/DDBJ databases">
        <title>WGS assembly of Panicum virgatum.</title>
        <authorList>
            <person name="Lovell J.T."/>
            <person name="Jenkins J."/>
            <person name="Shu S."/>
            <person name="Juenger T.E."/>
            <person name="Schmutz J."/>
        </authorList>
    </citation>
    <scope>NUCLEOTIDE SEQUENCE</scope>
    <source>
        <strain evidence="3">AP13</strain>
    </source>
</reference>
<dbReference type="InterPro" id="IPR056018">
    <property type="entry name" value="DUF7597"/>
</dbReference>
<feature type="region of interest" description="Disordered" evidence="1">
    <location>
        <begin position="807"/>
        <end position="845"/>
    </location>
</feature>
<evidence type="ECO:0000313" key="4">
    <source>
        <dbReference type="Proteomes" id="UP000823388"/>
    </source>
</evidence>
<dbReference type="PANTHER" id="PTHR33075:SF7">
    <property type="entry name" value="OS02G0303350 PROTEIN"/>
    <property type="match status" value="1"/>
</dbReference>
<feature type="region of interest" description="Disordered" evidence="1">
    <location>
        <begin position="396"/>
        <end position="415"/>
    </location>
</feature>
<sequence length="845" mass="93639">MDSSILDFSPGIAFSNKVPSLLGAPLKINEKNVGLILQSILGGVASEFAVVEIQDWMFKFTVFSRDVGLMVYKLGVVTNPTCKLAFNLWNERGMHLANSFIVLSKKDKRSYADVAKNSPPLSGANAIPLGHSHHHKRPSAFSRLNSMDLLRNMSTVKSYSKVWKPIHSSSSAHNTVPATNTESRAKFPGGLNLNFDGATVICPNPAVPTQSGEIMAYHFVDPCPFMPRGCTRVDIPGRKVMSRAVIGGLRGRHSDVAIASIEPLPTEQVSFTSIGDLLDDFLRNHRRIGYRSLQPCPYGQAFVKFDLYDRDFLIHNSPHNYGNYHITFKAHNKGWNNRRSTMNHEEDPDHLARIIIKARVVNLEEVPWFIVCSEGENFEGESWTCQCEILQASPLGGAPANESPPPNGPDDAHPNFFEFFGFGQPIGPHGAPADNPQNAAHQNDAPQAQDQVQKNQAQDNQAMAQDWELWLEQQPNIQANANQVVNPEANNVELPNIDPIEIHDEGQFMEDEEDQIQIIPVLEVQVEVFIPNIQIMPDETHKDELMDNQKEENVQVEEDMPGDNFIQFGFVELLEPSADPVFVERMNFKNNAEAIRLWSQFFSPNSSAPPISIPKVWADFFTAMLVNPTSFSWAKQFLASSAWNSFVGNGSDALPFVLPEKCPAVSSACLKDLPPPQNVIQIKEIEPEQEFSPVPPLDKKGKRIASPQESSPTTPMDSLATKAMATPGPWSKALLDKVQNKGVSDLIEDSSLRRSKRMEKQKNGFKHNQCTKGCLGCTITPPTLSTSIIRNLGASFCNLDEESISAPILNKKKLPASPGGKKQAKKKSSDKDNADDKSKKKKPKN</sequence>
<comment type="caution">
    <text evidence="3">The sequence shown here is derived from an EMBL/GenBank/DDBJ whole genome shotgun (WGS) entry which is preliminary data.</text>
</comment>
<protein>
    <recommendedName>
        <fullName evidence="2">DUF7597 domain-containing protein</fullName>
    </recommendedName>
</protein>
<feature type="compositionally biased region" description="Polar residues" evidence="1">
    <location>
        <begin position="707"/>
        <end position="716"/>
    </location>
</feature>
<feature type="domain" description="DUF7597" evidence="2">
    <location>
        <begin position="222"/>
        <end position="340"/>
    </location>
</feature>
<accession>A0A8T0U8C1</accession>
<feature type="region of interest" description="Disordered" evidence="1">
    <location>
        <begin position="690"/>
        <end position="718"/>
    </location>
</feature>
<dbReference type="Pfam" id="PF24530">
    <property type="entry name" value="DUF7597"/>
    <property type="match status" value="1"/>
</dbReference>
<name>A0A8T0U8C1_PANVG</name>